<accession>A0A8J1U721</accession>
<evidence type="ECO:0000313" key="2">
    <source>
        <dbReference type="Proteomes" id="UP000749559"/>
    </source>
</evidence>
<gene>
    <name evidence="1" type="ORF">OFUS_LOCUS16476</name>
</gene>
<organism evidence="1 2">
    <name type="scientific">Owenia fusiformis</name>
    <name type="common">Polychaete worm</name>
    <dbReference type="NCBI Taxonomy" id="6347"/>
    <lineage>
        <taxon>Eukaryota</taxon>
        <taxon>Metazoa</taxon>
        <taxon>Spiralia</taxon>
        <taxon>Lophotrochozoa</taxon>
        <taxon>Annelida</taxon>
        <taxon>Polychaeta</taxon>
        <taxon>Sedentaria</taxon>
        <taxon>Canalipalpata</taxon>
        <taxon>Sabellida</taxon>
        <taxon>Oweniida</taxon>
        <taxon>Oweniidae</taxon>
        <taxon>Owenia</taxon>
    </lineage>
</organism>
<name>A0A8J1U721_OWEFU</name>
<dbReference type="Proteomes" id="UP000749559">
    <property type="component" value="Unassembled WGS sequence"/>
</dbReference>
<dbReference type="OrthoDB" id="17754at2759"/>
<sequence length="270" mass="29184">MKQALCAVISVLLVSQCVALTPYYLKQHKNNAHVFTQLVKVPSRPQSGLDLCPTCIQFGDNALNALLNIILNSGVVGSCSALCSLLEQETGSKALGVVCTLFCDVEGIKEFIKIINRADLDPIYYCQLLRACPINDNGDAKITSLTVDPPSGPQGTFNIRLVWATNNGTGTGQVILQVETQDGLPVEGAFLNEAKLAGNYELNIQLKAQPDPGCDPSQGPCEKWEPGTYPVQVAVCNGECGSKHPHSKVFDQGSTNFTITPEGMRWRRFT</sequence>
<evidence type="ECO:0000313" key="1">
    <source>
        <dbReference type="EMBL" id="CAH1791389.1"/>
    </source>
</evidence>
<dbReference type="AlphaFoldDB" id="A0A8J1U721"/>
<protein>
    <submittedName>
        <fullName evidence="1">Uncharacterized protein</fullName>
    </submittedName>
</protein>
<comment type="caution">
    <text evidence="1">The sequence shown here is derived from an EMBL/GenBank/DDBJ whole genome shotgun (WGS) entry which is preliminary data.</text>
</comment>
<reference evidence="1" key="1">
    <citation type="submission" date="2022-03" db="EMBL/GenBank/DDBJ databases">
        <authorList>
            <person name="Martin C."/>
        </authorList>
    </citation>
    <scope>NUCLEOTIDE SEQUENCE</scope>
</reference>
<proteinExistence type="predicted"/>
<keyword evidence="2" id="KW-1185">Reference proteome</keyword>
<dbReference type="EMBL" id="CAIIXF020000008">
    <property type="protein sequence ID" value="CAH1791389.1"/>
    <property type="molecule type" value="Genomic_DNA"/>
</dbReference>